<sequence length="443" mass="48996">MNEEYDVIVLGTGLKECIISGLLSVDGLKVLHMDRNGYYGGESASLNLTQLYEQFRGGAEPPKELGANRDFNVDLVPKFMMANGKLVKALVHTDVTKYLEFKAVDGSYVFKQQKIFKVPSNDAEALKSPLMGLFEKRRARSFFIYVQDYELDEPKTHKGHDLTKMTMAELFKKFGLEEGTIDFIGHALALHRDDSYLAQPALPTVMAIKLYKDSMARFDTGSPYIYPLYGLGELPQAFARLSAVYGGTYMLNTPDAEVVYDEAGVACGVSHGGQTAKCKMVVGDPGYFPEKVKKVSQVVRAICFMDHPIPNTSDSYSAQIILPQKQLNRQSDIYVLSCSFAHNVAGKNTWIASVCTTVETSDPESELGPGLALLGSIKEKFVKVSDVFAPKEDGQTDKCFISCGYDATTHFETTMVDVLDMYTRITGKVLDLTEKDPSQIEGQ</sequence>
<reference evidence="3 4" key="1">
    <citation type="journal article" date="2015" name="Genome Biol. Evol.">
        <title>Comparative Genomics of a Bacterivorous Green Alga Reveals Evolutionary Causalities and Consequences of Phago-Mixotrophic Mode of Nutrition.</title>
        <authorList>
            <person name="Burns J.A."/>
            <person name="Paasch A."/>
            <person name="Narechania A."/>
            <person name="Kim E."/>
        </authorList>
    </citation>
    <scope>NUCLEOTIDE SEQUENCE [LARGE SCALE GENOMIC DNA]</scope>
    <source>
        <strain evidence="3 4">PLY_AMNH</strain>
    </source>
</reference>
<dbReference type="GO" id="GO:0015031">
    <property type="term" value="P:protein transport"/>
    <property type="evidence" value="ECO:0007669"/>
    <property type="project" value="InterPro"/>
</dbReference>
<accession>A0AAE0BDT4</accession>
<dbReference type="PRINTS" id="PR00891">
    <property type="entry name" value="RABGDIREP"/>
</dbReference>
<proteinExistence type="inferred from homology"/>
<dbReference type="Pfam" id="PF00996">
    <property type="entry name" value="GDI"/>
    <property type="match status" value="1"/>
</dbReference>
<dbReference type="PANTHER" id="PTHR11787">
    <property type="entry name" value="RAB GDP-DISSOCIATION INHIBITOR"/>
    <property type="match status" value="1"/>
</dbReference>
<dbReference type="Gene3D" id="3.50.50.60">
    <property type="entry name" value="FAD/NAD(P)-binding domain"/>
    <property type="match status" value="1"/>
</dbReference>
<dbReference type="Gene3D" id="3.30.519.10">
    <property type="entry name" value="Guanine Nucleotide Dissociation Inhibitor, domain 2"/>
    <property type="match status" value="1"/>
</dbReference>
<evidence type="ECO:0000256" key="1">
    <source>
        <dbReference type="ARBA" id="ARBA00005593"/>
    </source>
</evidence>
<dbReference type="SUPFAM" id="SSF54373">
    <property type="entry name" value="FAD-linked reductases, C-terminal domain"/>
    <property type="match status" value="1"/>
</dbReference>
<dbReference type="GO" id="GO:0007264">
    <property type="term" value="P:small GTPase-mediated signal transduction"/>
    <property type="evidence" value="ECO:0007669"/>
    <property type="project" value="InterPro"/>
</dbReference>
<dbReference type="PRINTS" id="PR00892">
    <property type="entry name" value="RABGDI"/>
</dbReference>
<evidence type="ECO:0000313" key="3">
    <source>
        <dbReference type="EMBL" id="KAK3234135.1"/>
    </source>
</evidence>
<name>A0AAE0BDT4_9CHLO</name>
<protein>
    <recommendedName>
        <fullName evidence="2">Guanosine nucleotide diphosphate dissociation inhibitor</fullName>
    </recommendedName>
</protein>
<dbReference type="EMBL" id="LGRX02035555">
    <property type="protein sequence ID" value="KAK3234135.1"/>
    <property type="molecule type" value="Genomic_DNA"/>
</dbReference>
<dbReference type="FunFam" id="1.10.405.10:FF:000001">
    <property type="entry name" value="Rab GDP dissociation inhibitor"/>
    <property type="match status" value="1"/>
</dbReference>
<dbReference type="GO" id="GO:0005737">
    <property type="term" value="C:cytoplasm"/>
    <property type="evidence" value="ECO:0007669"/>
    <property type="project" value="TreeGrafter"/>
</dbReference>
<dbReference type="Gene3D" id="1.10.405.10">
    <property type="entry name" value="Guanine Nucleotide Dissociation Inhibitor, domain 1"/>
    <property type="match status" value="1"/>
</dbReference>
<dbReference type="InterPro" id="IPR018203">
    <property type="entry name" value="GDP_dissociation_inhibitor"/>
</dbReference>
<organism evidence="3 4">
    <name type="scientific">Cymbomonas tetramitiformis</name>
    <dbReference type="NCBI Taxonomy" id="36881"/>
    <lineage>
        <taxon>Eukaryota</taxon>
        <taxon>Viridiplantae</taxon>
        <taxon>Chlorophyta</taxon>
        <taxon>Pyramimonadophyceae</taxon>
        <taxon>Pyramimonadales</taxon>
        <taxon>Pyramimonadaceae</taxon>
        <taxon>Cymbomonas</taxon>
    </lineage>
</organism>
<dbReference type="Proteomes" id="UP001190700">
    <property type="component" value="Unassembled WGS sequence"/>
</dbReference>
<comment type="similarity">
    <text evidence="1 2">Belongs to the Rab GDI family.</text>
</comment>
<dbReference type="GO" id="GO:0005093">
    <property type="term" value="F:Rab GDP-dissociation inhibitor activity"/>
    <property type="evidence" value="ECO:0007669"/>
    <property type="project" value="InterPro"/>
</dbReference>
<dbReference type="GO" id="GO:0016192">
    <property type="term" value="P:vesicle-mediated transport"/>
    <property type="evidence" value="ECO:0007669"/>
    <property type="project" value="TreeGrafter"/>
</dbReference>
<keyword evidence="4" id="KW-1185">Reference proteome</keyword>
<comment type="caution">
    <text evidence="3">The sequence shown here is derived from an EMBL/GenBank/DDBJ whole genome shotgun (WGS) entry which is preliminary data.</text>
</comment>
<evidence type="ECO:0000256" key="2">
    <source>
        <dbReference type="RuleBase" id="RU363124"/>
    </source>
</evidence>
<gene>
    <name evidence="3" type="ORF">CYMTET_55624</name>
</gene>
<dbReference type="AlphaFoldDB" id="A0AAE0BDT4"/>
<dbReference type="SUPFAM" id="SSF51905">
    <property type="entry name" value="FAD/NAD(P)-binding domain"/>
    <property type="match status" value="2"/>
</dbReference>
<evidence type="ECO:0000313" key="4">
    <source>
        <dbReference type="Proteomes" id="UP001190700"/>
    </source>
</evidence>
<dbReference type="InterPro" id="IPR036188">
    <property type="entry name" value="FAD/NAD-bd_sf"/>
</dbReference>
<dbReference type="InterPro" id="IPR000806">
    <property type="entry name" value="RabGDI"/>
</dbReference>
<dbReference type="PANTHER" id="PTHR11787:SF8">
    <property type="entry name" value="RAB GDP DISSOCIATION INHIBITOR"/>
    <property type="match status" value="1"/>
</dbReference>